<dbReference type="Pfam" id="PF19296">
    <property type="entry name" value="RelA_AH_RIS"/>
    <property type="match status" value="1"/>
</dbReference>
<dbReference type="InterPro" id="IPR006674">
    <property type="entry name" value="HD_domain"/>
</dbReference>
<feature type="domain" description="HD" evidence="5">
    <location>
        <begin position="47"/>
        <end position="146"/>
    </location>
</feature>
<evidence type="ECO:0000256" key="1">
    <source>
        <dbReference type="ARBA" id="ARBA00004976"/>
    </source>
</evidence>
<dbReference type="RefSeq" id="WP_369084914.1">
    <property type="nucleotide sequence ID" value="NZ_JBFSHR010000074.1"/>
</dbReference>
<dbReference type="Gene3D" id="1.10.3210.10">
    <property type="entry name" value="Hypothetical protein af1432"/>
    <property type="match status" value="1"/>
</dbReference>
<feature type="domain" description="ACT" evidence="4">
    <location>
        <begin position="640"/>
        <end position="714"/>
    </location>
</feature>
<dbReference type="PROSITE" id="PS51831">
    <property type="entry name" value="HD"/>
    <property type="match status" value="1"/>
</dbReference>
<dbReference type="EC" id="2.7.6.5" evidence="7"/>
<comment type="caution">
    <text evidence="7">The sequence shown here is derived from an EMBL/GenBank/DDBJ whole genome shotgun (WGS) entry which is preliminary data.</text>
</comment>
<dbReference type="Gene3D" id="3.10.20.30">
    <property type="match status" value="1"/>
</dbReference>
<evidence type="ECO:0000313" key="8">
    <source>
        <dbReference type="Proteomes" id="UP001560267"/>
    </source>
</evidence>
<organism evidence="7 8">
    <name type="scientific">Ferrimicrobium acidiphilum</name>
    <dbReference type="NCBI Taxonomy" id="121039"/>
    <lineage>
        <taxon>Bacteria</taxon>
        <taxon>Bacillati</taxon>
        <taxon>Actinomycetota</taxon>
        <taxon>Acidimicrobiia</taxon>
        <taxon>Acidimicrobiales</taxon>
        <taxon>Acidimicrobiaceae</taxon>
        <taxon>Ferrimicrobium</taxon>
    </lineage>
</organism>
<evidence type="ECO:0000313" key="7">
    <source>
        <dbReference type="EMBL" id="MEX6430703.1"/>
    </source>
</evidence>
<dbReference type="SUPFAM" id="SSF81301">
    <property type="entry name" value="Nucleotidyltransferase"/>
    <property type="match status" value="1"/>
</dbReference>
<evidence type="ECO:0000256" key="2">
    <source>
        <dbReference type="ARBA" id="ARBA00048244"/>
    </source>
</evidence>
<dbReference type="CDD" id="cd01668">
    <property type="entry name" value="TGS_RSH"/>
    <property type="match status" value="1"/>
</dbReference>
<dbReference type="SMART" id="SM00954">
    <property type="entry name" value="RelA_SpoT"/>
    <property type="match status" value="1"/>
</dbReference>
<dbReference type="SUPFAM" id="SSF55021">
    <property type="entry name" value="ACT-like"/>
    <property type="match status" value="1"/>
</dbReference>
<dbReference type="GO" id="GO:0008728">
    <property type="term" value="F:GTP diphosphokinase activity"/>
    <property type="evidence" value="ECO:0007669"/>
    <property type="project" value="UniProtKB-EC"/>
</dbReference>
<comment type="catalytic activity">
    <reaction evidence="2">
        <text>GTP + ATP = guanosine 3'-diphosphate 5'-triphosphate + AMP</text>
        <dbReference type="Rhea" id="RHEA:22088"/>
        <dbReference type="ChEBI" id="CHEBI:30616"/>
        <dbReference type="ChEBI" id="CHEBI:37565"/>
        <dbReference type="ChEBI" id="CHEBI:142410"/>
        <dbReference type="ChEBI" id="CHEBI:456215"/>
        <dbReference type="EC" id="2.7.6.5"/>
    </reaction>
</comment>
<dbReference type="SMART" id="SM00471">
    <property type="entry name" value="HDc"/>
    <property type="match status" value="1"/>
</dbReference>
<dbReference type="InterPro" id="IPR033655">
    <property type="entry name" value="TGS_RelA/SpoT"/>
</dbReference>
<evidence type="ECO:0000256" key="3">
    <source>
        <dbReference type="RuleBase" id="RU003847"/>
    </source>
</evidence>
<dbReference type="EMBL" id="JBFSHR010000074">
    <property type="protein sequence ID" value="MEX6430703.1"/>
    <property type="molecule type" value="Genomic_DNA"/>
</dbReference>
<dbReference type="CDD" id="cd05399">
    <property type="entry name" value="NT_Rel-Spo_like"/>
    <property type="match status" value="1"/>
</dbReference>
<dbReference type="CDD" id="cd00077">
    <property type="entry name" value="HDc"/>
    <property type="match status" value="1"/>
</dbReference>
<dbReference type="PANTHER" id="PTHR21262">
    <property type="entry name" value="GUANOSINE-3',5'-BIS DIPHOSPHATE 3'-PYROPHOSPHOHYDROLASE"/>
    <property type="match status" value="1"/>
</dbReference>
<dbReference type="Pfam" id="PF04607">
    <property type="entry name" value="RelA_SpoT"/>
    <property type="match status" value="1"/>
</dbReference>
<dbReference type="InterPro" id="IPR004811">
    <property type="entry name" value="RelA/Spo_fam"/>
</dbReference>
<dbReference type="PANTHER" id="PTHR21262:SF31">
    <property type="entry name" value="GTP PYROPHOSPHOKINASE"/>
    <property type="match status" value="1"/>
</dbReference>
<dbReference type="InterPro" id="IPR003607">
    <property type="entry name" value="HD/PDEase_dom"/>
</dbReference>
<name>A0ABV3Y558_9ACTN</name>
<dbReference type="InterPro" id="IPR045865">
    <property type="entry name" value="ACT-like_dom_sf"/>
</dbReference>
<dbReference type="Gene3D" id="3.30.460.10">
    <property type="entry name" value="Beta Polymerase, domain 2"/>
    <property type="match status" value="1"/>
</dbReference>
<dbReference type="CDD" id="cd04876">
    <property type="entry name" value="ACT_RelA-SpoT"/>
    <property type="match status" value="1"/>
</dbReference>
<dbReference type="Pfam" id="PF13291">
    <property type="entry name" value="ACT_4"/>
    <property type="match status" value="1"/>
</dbReference>
<evidence type="ECO:0000259" key="6">
    <source>
        <dbReference type="PROSITE" id="PS51880"/>
    </source>
</evidence>
<dbReference type="Proteomes" id="UP001560267">
    <property type="component" value="Unassembled WGS sequence"/>
</dbReference>
<keyword evidence="7" id="KW-0808">Transferase</keyword>
<dbReference type="PROSITE" id="PS51880">
    <property type="entry name" value="TGS"/>
    <property type="match status" value="1"/>
</dbReference>
<dbReference type="InterPro" id="IPR043519">
    <property type="entry name" value="NT_sf"/>
</dbReference>
<comment type="pathway">
    <text evidence="1">Purine metabolism; ppGpp biosynthesis; ppGpp from GTP: step 1/2.</text>
</comment>
<dbReference type="SUPFAM" id="SSF109604">
    <property type="entry name" value="HD-domain/PDEase-like"/>
    <property type="match status" value="1"/>
</dbReference>
<protein>
    <submittedName>
        <fullName evidence="7">Bifunctional (P)ppGpp synthetase/guanosine-3',5'-bis(Diphosphate) 3'-pyrophosphohydrolase</fullName>
        <ecNumber evidence="7">2.7.6.5</ecNumber>
    </submittedName>
</protein>
<dbReference type="InterPro" id="IPR012675">
    <property type="entry name" value="Beta-grasp_dom_sf"/>
</dbReference>
<dbReference type="PROSITE" id="PS51671">
    <property type="entry name" value="ACT"/>
    <property type="match status" value="1"/>
</dbReference>
<dbReference type="Pfam" id="PF02824">
    <property type="entry name" value="TGS"/>
    <property type="match status" value="1"/>
</dbReference>
<gene>
    <name evidence="7" type="ORF">AB6A68_12795</name>
</gene>
<comment type="similarity">
    <text evidence="3">Belongs to the relA/spoT family.</text>
</comment>
<dbReference type="InterPro" id="IPR007685">
    <property type="entry name" value="RelA_SpoT"/>
</dbReference>
<feature type="domain" description="TGS" evidence="6">
    <location>
        <begin position="382"/>
        <end position="443"/>
    </location>
</feature>
<keyword evidence="8" id="KW-1185">Reference proteome</keyword>
<dbReference type="NCBIfam" id="TIGR00691">
    <property type="entry name" value="spoT_relA"/>
    <property type="match status" value="1"/>
</dbReference>
<evidence type="ECO:0000259" key="4">
    <source>
        <dbReference type="PROSITE" id="PS51671"/>
    </source>
</evidence>
<dbReference type="InterPro" id="IPR012676">
    <property type="entry name" value="TGS-like"/>
</dbReference>
<evidence type="ECO:0000259" key="5">
    <source>
        <dbReference type="PROSITE" id="PS51831"/>
    </source>
</evidence>
<dbReference type="InterPro" id="IPR045600">
    <property type="entry name" value="RelA/SpoT_AH_RIS"/>
</dbReference>
<dbReference type="InterPro" id="IPR002912">
    <property type="entry name" value="ACT_dom"/>
</dbReference>
<dbReference type="SUPFAM" id="SSF81271">
    <property type="entry name" value="TGS-like"/>
    <property type="match status" value="1"/>
</dbReference>
<dbReference type="Pfam" id="PF13328">
    <property type="entry name" value="HD_4"/>
    <property type="match status" value="1"/>
</dbReference>
<proteinExistence type="inferred from homology"/>
<dbReference type="InterPro" id="IPR004095">
    <property type="entry name" value="TGS"/>
</dbReference>
<sequence length="735" mass="81745">MMDRDLQSLLDAMDLDVSSEAAMTMGRALEFARTAHRDQRRRSGEPYVTHPVGVALITAALGGDLTAVVAALLHDTVEDTQVTLQQIGTEFSMTVAEVVDGLTKLDRISFDSREAQQAATMRKMLIAMAKDARVLVIKLADRLHNMRTIAALPIEKQRRIAQETMDIYAPLANRLGIEDMKWQLEDLAFATLHPRRYAEIDHMIATRAPERELYLAQVTAELDKRLAQVGIDAEVTGRPKHLWSIYEKMIIKDKDFDSIYDIIGVRIVTESDRDCWAALGVVHSLWAPIPGRFKDYINAPKFNLYQSLHTTVLLDKGNPLEVQVRTREMHRRAEFGIAAHWGYKEGAGTSSAAWVDRLIELQEDIPDPLEFLEHLKSDLEMDEVYVFTPKGKVVTLPLGATPLDFAYSIHTEVGHRCIGAKVNGRLVPLESALRSGDTVEIVSSRSSTAAPSRDWLSIVVTPRAKAKIRQWFSRERREESIEIGREELTKALRRENLAVTAHLSQAGLAKLAKMNGLHDGEGLLVAVGEGHVSARAIVQRLQRNELETEGYAPTVSHQRSRRTAKGPMVFVEGMEDVLVRISRCCNPIPGDEIVGFVTQGRGVGIHRADCPNVLDLLKRAGERRVEVEWAHDGGASYQMAIEVLALDRARLLADVSKVLSEHHVNITMSSSRTGGDHVSRMRFEFELVDPGHLSSVLGAIRQLDGVFNAYRMLPGASRRVGEVEGVGTDKNKSAT</sequence>
<accession>A0ABV3Y558</accession>
<reference evidence="7 8" key="1">
    <citation type="submission" date="2024-07" db="EMBL/GenBank/DDBJ databases">
        <title>Draft Genome Sequence of Ferrimicrobium acidiphilum Strain YE2023, Isolated from a Pulp of Bioleach Reactor.</title>
        <authorList>
            <person name="Elkina Y.A."/>
            <person name="Bulaeva A.G."/>
            <person name="Beletsky A.V."/>
            <person name="Mardanov A.V."/>
        </authorList>
    </citation>
    <scope>NUCLEOTIDE SEQUENCE [LARGE SCALE GENOMIC DNA]</scope>
    <source>
        <strain evidence="7 8">YE2023</strain>
    </source>
</reference>
<comment type="function">
    <text evidence="3">In eubacteria ppGpp (guanosine 3'-diphosphate 5'-diphosphate) is a mediator of the stringent response that coordinates a variety of cellular activities in response to changes in nutritional abundance.</text>
</comment>
<dbReference type="Gene3D" id="3.30.70.260">
    <property type="match status" value="1"/>
</dbReference>